<keyword evidence="3" id="KW-1185">Reference proteome</keyword>
<gene>
    <name evidence="2" type="ORF">GN244_ATG06408</name>
</gene>
<dbReference type="PANTHER" id="PTHR37558">
    <property type="entry name" value="HTH CENPB-TYPE DOMAIN-CONTAINING PROTEIN"/>
    <property type="match status" value="1"/>
</dbReference>
<feature type="compositionally biased region" description="Basic and acidic residues" evidence="1">
    <location>
        <begin position="161"/>
        <end position="172"/>
    </location>
</feature>
<organism evidence="2 3">
    <name type="scientific">Phytophthora infestans</name>
    <name type="common">Potato late blight agent</name>
    <name type="synonym">Botrytis infestans</name>
    <dbReference type="NCBI Taxonomy" id="4787"/>
    <lineage>
        <taxon>Eukaryota</taxon>
        <taxon>Sar</taxon>
        <taxon>Stramenopiles</taxon>
        <taxon>Oomycota</taxon>
        <taxon>Peronosporomycetes</taxon>
        <taxon>Peronosporales</taxon>
        <taxon>Peronosporaceae</taxon>
        <taxon>Phytophthora</taxon>
    </lineage>
</organism>
<evidence type="ECO:0000313" key="3">
    <source>
        <dbReference type="Proteomes" id="UP000602510"/>
    </source>
</evidence>
<comment type="caution">
    <text evidence="2">The sequence shown here is derived from an EMBL/GenBank/DDBJ whole genome shotgun (WGS) entry which is preliminary data.</text>
</comment>
<accession>A0A833T2R7</accession>
<name>A0A833T2R7_PHYIN</name>
<sequence length="279" mass="31088">MPTSRKPPKESAQSTEAPSTATTTVSSSKSRAKRKKFSKHDDLVLLRQVSADQPFASVRGSLMDAWTSLANKVKAVQGFSKQEITGKSAQARFNVLAAASGVSEDYTESQQLLDEIVLAVDEHAREEAQRALELKEKLESEDNVGKLMREEAVSRLKKRKDRGEESESEKPSPRKVTIYDLMREDNEKERQMRAEQFQQKQELQRKQKEMELQDRKEEREFKLRLARLEIERYENLLKLALLKARGGAALDGVVGKVGDVGEDAGVGVSDSVLGLGGGA</sequence>
<feature type="compositionally biased region" description="Basic and acidic residues" evidence="1">
    <location>
        <begin position="181"/>
        <end position="193"/>
    </location>
</feature>
<feature type="compositionally biased region" description="Basic and acidic residues" evidence="1">
    <location>
        <begin position="143"/>
        <end position="154"/>
    </location>
</feature>
<dbReference type="PANTHER" id="PTHR37558:SF1">
    <property type="entry name" value="HTH CENPB-TYPE DOMAIN-CONTAINING PROTEIN"/>
    <property type="match status" value="1"/>
</dbReference>
<feature type="compositionally biased region" description="Basic and acidic residues" evidence="1">
    <location>
        <begin position="202"/>
        <end position="214"/>
    </location>
</feature>
<protein>
    <submittedName>
        <fullName evidence="2">Uncharacterized protein</fullName>
    </submittedName>
</protein>
<dbReference type="AlphaFoldDB" id="A0A833T2R7"/>
<feature type="region of interest" description="Disordered" evidence="1">
    <location>
        <begin position="1"/>
        <end position="38"/>
    </location>
</feature>
<proteinExistence type="predicted"/>
<evidence type="ECO:0000256" key="1">
    <source>
        <dbReference type="SAM" id="MobiDB-lite"/>
    </source>
</evidence>
<feature type="compositionally biased region" description="Low complexity" evidence="1">
    <location>
        <begin position="11"/>
        <end position="29"/>
    </location>
</feature>
<evidence type="ECO:0000313" key="2">
    <source>
        <dbReference type="EMBL" id="KAF4041409.1"/>
    </source>
</evidence>
<reference evidence="2" key="1">
    <citation type="submission" date="2020-04" db="EMBL/GenBank/DDBJ databases">
        <title>Hybrid Assembly of Korean Phytophthora infestans isolates.</title>
        <authorList>
            <person name="Prokchorchik M."/>
            <person name="Lee Y."/>
            <person name="Seo J."/>
            <person name="Cho J.-H."/>
            <person name="Park Y.-E."/>
            <person name="Jang D.-C."/>
            <person name="Im J.-S."/>
            <person name="Choi J.-G."/>
            <person name="Park H.-J."/>
            <person name="Lee G.-B."/>
            <person name="Lee Y.-G."/>
            <person name="Hong S.-Y."/>
            <person name="Cho K."/>
            <person name="Sohn K.H."/>
        </authorList>
    </citation>
    <scope>NUCLEOTIDE SEQUENCE</scope>
    <source>
        <strain evidence="2">KR_1_A1</strain>
    </source>
</reference>
<feature type="region of interest" description="Disordered" evidence="1">
    <location>
        <begin position="143"/>
        <end position="214"/>
    </location>
</feature>
<dbReference type="EMBL" id="WSZM01000125">
    <property type="protein sequence ID" value="KAF4041409.1"/>
    <property type="molecule type" value="Genomic_DNA"/>
</dbReference>
<dbReference type="Proteomes" id="UP000602510">
    <property type="component" value="Unassembled WGS sequence"/>
</dbReference>